<dbReference type="Proteomes" id="UP001234297">
    <property type="component" value="Chromosome 9"/>
</dbReference>
<dbReference type="EMBL" id="CM056817">
    <property type="protein sequence ID" value="KAJ8620318.1"/>
    <property type="molecule type" value="Genomic_DNA"/>
</dbReference>
<keyword evidence="2" id="KW-1185">Reference proteome</keyword>
<gene>
    <name evidence="1" type="ORF">MRB53_028847</name>
</gene>
<evidence type="ECO:0000313" key="1">
    <source>
        <dbReference type="EMBL" id="KAJ8620318.1"/>
    </source>
</evidence>
<protein>
    <submittedName>
        <fullName evidence="1">Uncharacterized protein</fullName>
    </submittedName>
</protein>
<reference evidence="1 2" key="1">
    <citation type="journal article" date="2022" name="Hortic Res">
        <title>A haplotype resolved chromosomal level avocado genome allows analysis of novel avocado genes.</title>
        <authorList>
            <person name="Nath O."/>
            <person name="Fletcher S.J."/>
            <person name="Hayward A."/>
            <person name="Shaw L.M."/>
            <person name="Masouleh A.K."/>
            <person name="Furtado A."/>
            <person name="Henry R.J."/>
            <person name="Mitter N."/>
        </authorList>
    </citation>
    <scope>NUCLEOTIDE SEQUENCE [LARGE SCALE GENOMIC DNA]</scope>
    <source>
        <strain evidence="2">cv. Hass</strain>
    </source>
</reference>
<name>A0ACC2KGV9_PERAE</name>
<accession>A0ACC2KGV9</accession>
<sequence length="87" mass="9917">MSNLGEVLRICHCPIQYPENVEDSGRLVKEDNKNRELGSRFTQCYPRCYVGLEEDEKEVDTLEEDGGAFKRDVGKDGGVQFFGALEW</sequence>
<evidence type="ECO:0000313" key="2">
    <source>
        <dbReference type="Proteomes" id="UP001234297"/>
    </source>
</evidence>
<comment type="caution">
    <text evidence="1">The sequence shown here is derived from an EMBL/GenBank/DDBJ whole genome shotgun (WGS) entry which is preliminary data.</text>
</comment>
<proteinExistence type="predicted"/>
<organism evidence="1 2">
    <name type="scientific">Persea americana</name>
    <name type="common">Avocado</name>
    <dbReference type="NCBI Taxonomy" id="3435"/>
    <lineage>
        <taxon>Eukaryota</taxon>
        <taxon>Viridiplantae</taxon>
        <taxon>Streptophyta</taxon>
        <taxon>Embryophyta</taxon>
        <taxon>Tracheophyta</taxon>
        <taxon>Spermatophyta</taxon>
        <taxon>Magnoliopsida</taxon>
        <taxon>Magnoliidae</taxon>
        <taxon>Laurales</taxon>
        <taxon>Lauraceae</taxon>
        <taxon>Persea</taxon>
    </lineage>
</organism>